<reference evidence="2" key="1">
    <citation type="submission" date="2013-11" db="EMBL/GenBank/DDBJ databases">
        <title>The Genome Sequence of Phytophthora parasitica CJ02B3.</title>
        <authorList>
            <consortium name="The Broad Institute Genomics Platform"/>
            <person name="Russ C."/>
            <person name="Tyler B."/>
            <person name="Panabieres F."/>
            <person name="Shan W."/>
            <person name="Tripathy S."/>
            <person name="Grunwald N."/>
            <person name="Machado M."/>
            <person name="Johnson C.S."/>
            <person name="Arredondo F."/>
            <person name="Hong C."/>
            <person name="Coffey M."/>
            <person name="Young S.K."/>
            <person name="Zeng Q."/>
            <person name="Gargeya S."/>
            <person name="Fitzgerald M."/>
            <person name="Abouelleil A."/>
            <person name="Alvarado L."/>
            <person name="Chapman S.B."/>
            <person name="Gainer-Dewar J."/>
            <person name="Goldberg J."/>
            <person name="Griggs A."/>
            <person name="Gujja S."/>
            <person name="Hansen M."/>
            <person name="Howarth C."/>
            <person name="Imamovic A."/>
            <person name="Ireland A."/>
            <person name="Larimer J."/>
            <person name="McCowan C."/>
            <person name="Murphy C."/>
            <person name="Pearson M."/>
            <person name="Poon T.W."/>
            <person name="Priest M."/>
            <person name="Roberts A."/>
            <person name="Saif S."/>
            <person name="Shea T."/>
            <person name="Sykes S."/>
            <person name="Wortman J."/>
            <person name="Nusbaum C."/>
            <person name="Birren B."/>
        </authorList>
    </citation>
    <scope>NUCLEOTIDE SEQUENCE [LARGE SCALE GENOMIC DNA]</scope>
    <source>
        <strain evidence="2">CJ02B3</strain>
    </source>
</reference>
<dbReference type="EMBL" id="KI684075">
    <property type="protein sequence ID" value="ETK96241.1"/>
    <property type="molecule type" value="Genomic_DNA"/>
</dbReference>
<dbReference type="VEuPathDB" id="FungiDB:PPTG_00845"/>
<proteinExistence type="predicted"/>
<gene>
    <name evidence="2" type="ORF">L915_00929</name>
</gene>
<sequence length="737" mass="83024">MKSPLRPQDDHKPDTTQKQLINACPVLEERSRARGKPRGYKVSLTQSLSARHEILMLRAQVEVLEKRLHDLDAKWTKQLPDEYTLEAALRSACEKFELAQSKAIHNQVHDMVIQEQITFATLQTAILRAPLHSNGPEIFNALHFDTRLESAGEDVEGPQRTCTGNVTIGLESIDVTGGEDRTLVTSVFISEIPHTSVEDVYAGVLSYFESMSTSMKLHCDINVKRTRLNRDDASPSYWKSVFENEVGLPAVVNHVMCSELTSSHGIAHLDSVIYSLHPSSSNEYDINGLTLTPQKESSTGRTVSVMLRHPQHFLILDRCSRRFATVTPEFELVPHQLSLPLFRMSSFTCQDYSSPDTTAPITKKRRPSPPTNDTNVNIIEKENRPRGSLRGKKAKPSARDEIGMLKAQVTSLEEQLRHLRTKWSRYLPDERTLTIAQHSAHMKYEIRQTLTEQKQLQELFQQQQIAFAKLQSIVLRAPVYSNGDKIFKALHFDTRLGHDPEDRRNTLKAHNERSLATIPSIMDQLTQSTVDKLLQYQGKDAIKTPVLPISHIDVTGCADYTLVTSVFMSEIPHPSLQDVYAGVLAFFGSISLSLKHHFGMNATQTKLNSEESPVYWRMGYENAGGLPATANQVMCSELTTTHATVHLDTITDDPLHPSNSIEFGNCGLTLTPRIESATDKTVSVMLRWAVVYRYDILPDHPILQKHVEMIRPILNGDLITASLCNYIQKLLRERSVT</sequence>
<dbReference type="Proteomes" id="UP000053236">
    <property type="component" value="Unassembled WGS sequence"/>
</dbReference>
<dbReference type="VEuPathDB" id="FungiDB:PPTG_00846"/>
<dbReference type="AlphaFoldDB" id="W2HP34"/>
<protein>
    <submittedName>
        <fullName evidence="2">Uncharacterized protein</fullName>
    </submittedName>
</protein>
<organism evidence="2">
    <name type="scientific">Phytophthora nicotianae</name>
    <name type="common">Potato buckeye rot agent</name>
    <name type="synonym">Phytophthora parasitica</name>
    <dbReference type="NCBI Taxonomy" id="4792"/>
    <lineage>
        <taxon>Eukaryota</taxon>
        <taxon>Sar</taxon>
        <taxon>Stramenopiles</taxon>
        <taxon>Oomycota</taxon>
        <taxon>Peronosporomycetes</taxon>
        <taxon>Peronosporales</taxon>
        <taxon>Peronosporaceae</taxon>
        <taxon>Phytophthora</taxon>
    </lineage>
</organism>
<evidence type="ECO:0000313" key="2">
    <source>
        <dbReference type="EMBL" id="ETK96241.1"/>
    </source>
</evidence>
<evidence type="ECO:0000256" key="1">
    <source>
        <dbReference type="SAM" id="MobiDB-lite"/>
    </source>
</evidence>
<feature type="region of interest" description="Disordered" evidence="1">
    <location>
        <begin position="353"/>
        <end position="375"/>
    </location>
</feature>
<accession>W2HP34</accession>
<name>W2HP34_PHYNI</name>